<accession>X6MJV4</accession>
<dbReference type="EMBL" id="ASPP01020186">
    <property type="protein sequence ID" value="ETO14149.1"/>
    <property type="molecule type" value="Genomic_DNA"/>
</dbReference>
<keyword evidence="2" id="KW-1185">Reference proteome</keyword>
<proteinExistence type="predicted"/>
<name>X6MJV4_RETFI</name>
<dbReference type="Proteomes" id="UP000023152">
    <property type="component" value="Unassembled WGS sequence"/>
</dbReference>
<gene>
    <name evidence="1" type="ORF">RFI_23220</name>
</gene>
<dbReference type="AlphaFoldDB" id="X6MJV4"/>
<evidence type="ECO:0000313" key="2">
    <source>
        <dbReference type="Proteomes" id="UP000023152"/>
    </source>
</evidence>
<comment type="caution">
    <text evidence="1">The sequence shown here is derived from an EMBL/GenBank/DDBJ whole genome shotgun (WGS) entry which is preliminary data.</text>
</comment>
<organism evidence="1 2">
    <name type="scientific">Reticulomyxa filosa</name>
    <dbReference type="NCBI Taxonomy" id="46433"/>
    <lineage>
        <taxon>Eukaryota</taxon>
        <taxon>Sar</taxon>
        <taxon>Rhizaria</taxon>
        <taxon>Retaria</taxon>
        <taxon>Foraminifera</taxon>
        <taxon>Monothalamids</taxon>
        <taxon>Reticulomyxidae</taxon>
        <taxon>Reticulomyxa</taxon>
    </lineage>
</organism>
<reference evidence="1 2" key="1">
    <citation type="journal article" date="2013" name="Curr. Biol.">
        <title>The Genome of the Foraminiferan Reticulomyxa filosa.</title>
        <authorList>
            <person name="Glockner G."/>
            <person name="Hulsmann N."/>
            <person name="Schleicher M."/>
            <person name="Noegel A.A."/>
            <person name="Eichinger L."/>
            <person name="Gallinger C."/>
            <person name="Pawlowski J."/>
            <person name="Sierra R."/>
            <person name="Euteneuer U."/>
            <person name="Pillet L."/>
            <person name="Moustafa A."/>
            <person name="Platzer M."/>
            <person name="Groth M."/>
            <person name="Szafranski K."/>
            <person name="Schliwa M."/>
        </authorList>
    </citation>
    <scope>NUCLEOTIDE SEQUENCE [LARGE SCALE GENOMIC DNA]</scope>
</reference>
<protein>
    <submittedName>
        <fullName evidence="1">Uncharacterized protein</fullName>
    </submittedName>
</protein>
<sequence length="158" mass="18289">MINQNFQTLEELPTQLTESQCVIYKHEILIRGCQDESACCSCHTLKNEYKFICEYPSDVDLKVQLVDNNNNNKDSNQITLLSFGGANKHILVMKYVSVWINISNKSNELSNYNQCVPFTYNHNYPVIIGRYNDNYRLMRALIGGISNIYYLSLIQEIC</sequence>
<evidence type="ECO:0000313" key="1">
    <source>
        <dbReference type="EMBL" id="ETO14149.1"/>
    </source>
</evidence>